<keyword evidence="2" id="KW-1185">Reference proteome</keyword>
<dbReference type="PANTHER" id="PTHR34861:SF10">
    <property type="entry name" value="CYCLASE"/>
    <property type="match status" value="1"/>
</dbReference>
<dbReference type="GO" id="GO:0019441">
    <property type="term" value="P:L-tryptophan catabolic process to kynurenine"/>
    <property type="evidence" value="ECO:0007669"/>
    <property type="project" value="InterPro"/>
</dbReference>
<dbReference type="PANTHER" id="PTHR34861">
    <property type="match status" value="1"/>
</dbReference>
<dbReference type="STRING" id="366584.SAMN05216377_111136"/>
<dbReference type="InterPro" id="IPR007325">
    <property type="entry name" value="KFase/CYL"/>
</dbReference>
<dbReference type="Gene3D" id="3.50.30.50">
    <property type="entry name" value="Putative cyclase"/>
    <property type="match status" value="1"/>
</dbReference>
<protein>
    <submittedName>
        <fullName evidence="1">Putative cyclase</fullName>
    </submittedName>
</protein>
<dbReference type="AlphaFoldDB" id="A0A1G7TU30"/>
<accession>A0A1G7TU30</accession>
<dbReference type="EMBL" id="FNBE01000011">
    <property type="protein sequence ID" value="SDG38788.1"/>
    <property type="molecule type" value="Genomic_DNA"/>
</dbReference>
<name>A0A1G7TU30_PSEOR</name>
<organism evidence="1 2">
    <name type="scientific">Pseudonocardia oroxyli</name>
    <dbReference type="NCBI Taxonomy" id="366584"/>
    <lineage>
        <taxon>Bacteria</taxon>
        <taxon>Bacillati</taxon>
        <taxon>Actinomycetota</taxon>
        <taxon>Actinomycetes</taxon>
        <taxon>Pseudonocardiales</taxon>
        <taxon>Pseudonocardiaceae</taxon>
        <taxon>Pseudonocardia</taxon>
    </lineage>
</organism>
<dbReference type="Proteomes" id="UP000198967">
    <property type="component" value="Unassembled WGS sequence"/>
</dbReference>
<dbReference type="InterPro" id="IPR037175">
    <property type="entry name" value="KFase_sf"/>
</dbReference>
<evidence type="ECO:0000313" key="1">
    <source>
        <dbReference type="EMBL" id="SDG38788.1"/>
    </source>
</evidence>
<evidence type="ECO:0000313" key="2">
    <source>
        <dbReference type="Proteomes" id="UP000198967"/>
    </source>
</evidence>
<gene>
    <name evidence="1" type="ORF">SAMN05216377_111136</name>
</gene>
<dbReference type="Pfam" id="PF04199">
    <property type="entry name" value="Cyclase"/>
    <property type="match status" value="1"/>
</dbReference>
<reference evidence="1 2" key="1">
    <citation type="submission" date="2016-10" db="EMBL/GenBank/DDBJ databases">
        <authorList>
            <person name="de Groot N.N."/>
        </authorList>
    </citation>
    <scope>NUCLEOTIDE SEQUENCE [LARGE SCALE GENOMIC DNA]</scope>
    <source>
        <strain evidence="1 2">CGMCC 4.3143</strain>
    </source>
</reference>
<sequence length="341" mass="35955">MREVPEPELTCWEPPTYTVDANGKVVGGAPGPIHNWGRWGDSDQRGTANLLTAERAVEAAALVRTGKHFALGLPIGGLAAPSHRGEPLHLFQIATGDAILTGAGTDGADDYLVMALQGTTQLDGLGHVGRGNLMYNGFWSGLVTAGTGARRLGVHHLATGLVGRGVVLDVARAQGVPWLEPGFPITAALLDGTAEAQGVQVRPGDILFVRTGTVTHWYERFGSRTAPFQRLGDETARRDLLDGPEAGLAWDTVAWLHDHDVAVLGVDNLAVECRPAQPGHTWIDFHVAALRDLGLPLAEVLDLDGLATDCAQDGVWEGQCAVSVLPVVGAVGSPINPLFLK</sequence>
<proteinExistence type="predicted"/>
<dbReference type="RefSeq" id="WP_176921393.1">
    <property type="nucleotide sequence ID" value="NZ_FNBE01000011.1"/>
</dbReference>
<dbReference type="SUPFAM" id="SSF102198">
    <property type="entry name" value="Putative cyclase"/>
    <property type="match status" value="1"/>
</dbReference>
<dbReference type="GO" id="GO:0004061">
    <property type="term" value="F:arylformamidase activity"/>
    <property type="evidence" value="ECO:0007669"/>
    <property type="project" value="InterPro"/>
</dbReference>